<feature type="region of interest" description="Disordered" evidence="1">
    <location>
        <begin position="136"/>
        <end position="159"/>
    </location>
</feature>
<evidence type="ECO:0000256" key="1">
    <source>
        <dbReference type="SAM" id="MobiDB-lite"/>
    </source>
</evidence>
<dbReference type="Proteomes" id="UP000765509">
    <property type="component" value="Unassembled WGS sequence"/>
</dbReference>
<name>A0A9Q3K197_9BASI</name>
<dbReference type="AlphaFoldDB" id="A0A9Q3K197"/>
<keyword evidence="3" id="KW-1185">Reference proteome</keyword>
<reference evidence="2" key="1">
    <citation type="submission" date="2021-03" db="EMBL/GenBank/DDBJ databases">
        <title>Draft genome sequence of rust myrtle Austropuccinia psidii MF-1, a brazilian biotype.</title>
        <authorList>
            <person name="Quecine M.C."/>
            <person name="Pachon D.M.R."/>
            <person name="Bonatelli M.L."/>
            <person name="Correr F.H."/>
            <person name="Franceschini L.M."/>
            <person name="Leite T.F."/>
            <person name="Margarido G.R.A."/>
            <person name="Almeida C.A."/>
            <person name="Ferrarezi J.A."/>
            <person name="Labate C.A."/>
        </authorList>
    </citation>
    <scope>NUCLEOTIDE SEQUENCE</scope>
    <source>
        <strain evidence="2">MF-1</strain>
    </source>
</reference>
<gene>
    <name evidence="2" type="ORF">O181_112835</name>
</gene>
<evidence type="ECO:0000313" key="2">
    <source>
        <dbReference type="EMBL" id="MBW0573120.1"/>
    </source>
</evidence>
<protein>
    <submittedName>
        <fullName evidence="2">Uncharacterized protein</fullName>
    </submittedName>
</protein>
<dbReference type="EMBL" id="AVOT02091416">
    <property type="protein sequence ID" value="MBW0573120.1"/>
    <property type="molecule type" value="Genomic_DNA"/>
</dbReference>
<feature type="non-terminal residue" evidence="2">
    <location>
        <position position="1"/>
    </location>
</feature>
<organism evidence="2 3">
    <name type="scientific">Austropuccinia psidii MF-1</name>
    <dbReference type="NCBI Taxonomy" id="1389203"/>
    <lineage>
        <taxon>Eukaryota</taxon>
        <taxon>Fungi</taxon>
        <taxon>Dikarya</taxon>
        <taxon>Basidiomycota</taxon>
        <taxon>Pucciniomycotina</taxon>
        <taxon>Pucciniomycetes</taxon>
        <taxon>Pucciniales</taxon>
        <taxon>Sphaerophragmiaceae</taxon>
        <taxon>Austropuccinia</taxon>
    </lineage>
</organism>
<sequence length="174" mass="19252">IIVAYLAPEPIILDPKDIKLSQLLHQGLLLTALHQLINSVYIWTKDSQRKEKHNPEEGVNSIILISLSGLFGVQARIFEGPRSILGKAVDEEGEEPEDTEVAGSLNLVIANQPLSSQAKPNFLKMKEQMTQLKGQFTQAVSPKKNSRDPEYKSLLKKAPNSCDGTQAHKLQGFI</sequence>
<evidence type="ECO:0000313" key="3">
    <source>
        <dbReference type="Proteomes" id="UP000765509"/>
    </source>
</evidence>
<accession>A0A9Q3K197</accession>
<proteinExistence type="predicted"/>
<comment type="caution">
    <text evidence="2">The sequence shown here is derived from an EMBL/GenBank/DDBJ whole genome shotgun (WGS) entry which is preliminary data.</text>
</comment>